<dbReference type="Pfam" id="PF00404">
    <property type="entry name" value="Dockerin_1"/>
    <property type="match status" value="1"/>
</dbReference>
<dbReference type="SUPFAM" id="SSF51126">
    <property type="entry name" value="Pectin lyase-like"/>
    <property type="match status" value="3"/>
</dbReference>
<accession>A0A7K3WPJ4</accession>
<organism evidence="3 4">
    <name type="scientific">Cryomorpha ignava</name>
    <dbReference type="NCBI Taxonomy" id="101383"/>
    <lineage>
        <taxon>Bacteria</taxon>
        <taxon>Pseudomonadati</taxon>
        <taxon>Bacteroidota</taxon>
        <taxon>Flavobacteriia</taxon>
        <taxon>Flavobacteriales</taxon>
        <taxon>Cryomorphaceae</taxon>
        <taxon>Cryomorpha</taxon>
    </lineage>
</organism>
<dbReference type="Gene3D" id="2.160.20.10">
    <property type="entry name" value="Single-stranded right-handed beta-helix, Pectin lyase-like"/>
    <property type="match status" value="3"/>
</dbReference>
<dbReference type="PROSITE" id="PS50825">
    <property type="entry name" value="HYR"/>
    <property type="match status" value="1"/>
</dbReference>
<dbReference type="InterPro" id="IPR006626">
    <property type="entry name" value="PbH1"/>
</dbReference>
<dbReference type="RefSeq" id="WP_163284956.1">
    <property type="nucleotide sequence ID" value="NZ_JAAGVY010000012.1"/>
</dbReference>
<dbReference type="InterPro" id="IPR036439">
    <property type="entry name" value="Dockerin_dom_sf"/>
</dbReference>
<comment type="caution">
    <text evidence="3">The sequence shown here is derived from an EMBL/GenBank/DDBJ whole genome shotgun (WGS) entry which is preliminary data.</text>
</comment>
<dbReference type="Pfam" id="PF02494">
    <property type="entry name" value="HYR"/>
    <property type="match status" value="1"/>
</dbReference>
<dbReference type="InterPro" id="IPR003410">
    <property type="entry name" value="HYR_dom"/>
</dbReference>
<dbReference type="InterPro" id="IPR012334">
    <property type="entry name" value="Pectin_lyas_fold"/>
</dbReference>
<dbReference type="Pfam" id="PF13229">
    <property type="entry name" value="Beta_helix"/>
    <property type="match status" value="3"/>
</dbReference>
<dbReference type="SMART" id="SM00710">
    <property type="entry name" value="PbH1"/>
    <property type="match status" value="21"/>
</dbReference>
<dbReference type="Gene3D" id="2.60.40.10">
    <property type="entry name" value="Immunoglobulins"/>
    <property type="match status" value="2"/>
</dbReference>
<evidence type="ECO:0000313" key="3">
    <source>
        <dbReference type="EMBL" id="NEN23583.1"/>
    </source>
</evidence>
<keyword evidence="1" id="KW-0677">Repeat</keyword>
<evidence type="ECO:0000256" key="1">
    <source>
        <dbReference type="ARBA" id="ARBA00022737"/>
    </source>
</evidence>
<dbReference type="Proteomes" id="UP000486602">
    <property type="component" value="Unassembled WGS sequence"/>
</dbReference>
<dbReference type="InterPro" id="IPR039448">
    <property type="entry name" value="Beta_helix"/>
</dbReference>
<dbReference type="GO" id="GO:0004553">
    <property type="term" value="F:hydrolase activity, hydrolyzing O-glycosyl compounds"/>
    <property type="evidence" value="ECO:0007669"/>
    <property type="project" value="InterPro"/>
</dbReference>
<proteinExistence type="predicted"/>
<dbReference type="InterPro" id="IPR011050">
    <property type="entry name" value="Pectin_lyase_fold/virulence"/>
</dbReference>
<dbReference type="InterPro" id="IPR013783">
    <property type="entry name" value="Ig-like_fold"/>
</dbReference>
<dbReference type="InterPro" id="IPR002105">
    <property type="entry name" value="Dockerin_1_rpt"/>
</dbReference>
<evidence type="ECO:0000259" key="2">
    <source>
        <dbReference type="PROSITE" id="PS50825"/>
    </source>
</evidence>
<feature type="domain" description="HYR" evidence="2">
    <location>
        <begin position="2484"/>
        <end position="2581"/>
    </location>
</feature>
<dbReference type="GO" id="GO:0000272">
    <property type="term" value="P:polysaccharide catabolic process"/>
    <property type="evidence" value="ECO:0007669"/>
    <property type="project" value="InterPro"/>
</dbReference>
<gene>
    <name evidence="3" type="ORF">G3O08_08725</name>
</gene>
<dbReference type="SUPFAM" id="SSF63446">
    <property type="entry name" value="Type I dockerin domain"/>
    <property type="match status" value="1"/>
</dbReference>
<dbReference type="PANTHER" id="PTHR24273">
    <property type="entry name" value="FI04643P-RELATED"/>
    <property type="match status" value="1"/>
</dbReference>
<protein>
    <submittedName>
        <fullName evidence="3">HYR domain-containing protein</fullName>
    </submittedName>
</protein>
<evidence type="ECO:0000313" key="4">
    <source>
        <dbReference type="Proteomes" id="UP000486602"/>
    </source>
</evidence>
<dbReference type="PANTHER" id="PTHR24273:SF32">
    <property type="entry name" value="HYALIN"/>
    <property type="match status" value="1"/>
</dbReference>
<keyword evidence="4" id="KW-1185">Reference proteome</keyword>
<dbReference type="Gene3D" id="2.60.40.4130">
    <property type="match status" value="1"/>
</dbReference>
<dbReference type="EMBL" id="JAAGVY010000012">
    <property type="protein sequence ID" value="NEN23583.1"/>
    <property type="molecule type" value="Genomic_DNA"/>
</dbReference>
<reference evidence="3 4" key="1">
    <citation type="submission" date="2020-02" db="EMBL/GenBank/DDBJ databases">
        <title>Out from the shadows clarifying the taxonomy of the family Cryomorphaceae and related taxa by utilizing the GTDB taxonomic framework.</title>
        <authorList>
            <person name="Bowman J.P."/>
        </authorList>
    </citation>
    <scope>NUCLEOTIDE SEQUENCE [LARGE SCALE GENOMIC DNA]</scope>
    <source>
        <strain evidence="3 4">QSSC 1-22</strain>
    </source>
</reference>
<name>A0A7K3WPJ4_9FLAO</name>
<sequence>MESNSTLLNYKTGTTLQKLFSILFLFRKRDLLLETLKSFSANSKTSLRLFTGVLLMAGGLVSMNAVAQNVGFFETYVVLDDGSGNEFYDSGATTGNPDFQGANLGVFSCGSSMYLGGQGKTFKCSSCDVTATRIFWRIWSGSASGTFSPVEFGFGSNDAGASCSGGQNQTWQELGAGKVDVLDGLTPGNYSLEVYFEGNSSGGCTDPFYDSNSGNNYIASFSIGSVVNTSISKSYCSIQAAIDDPATLDGHTISVSAGIYDEVVSINKQISLLGPNSAISAVDGTRVSEARLLQRININEVENVTVSGFEFFEVTTTTTWTIYIQGNTNNFTFENNRFIDIERDAIRSGITSSTGNITVTGNLIEGITDTFGTGILLGGIYGTSVISDNKIDLTNTGYSGIQTPSATGLIISGNEIANTTNQGLQLAGTCGNVVIENNNIFNTNTSGGADKGAIRLYGTTFTGPITITGNILTSSFNGVAVKDGEDITGKNIVVENNDLSGNSNAAIYNGASAGTIEAPCNWYGTAVSADIPAEISGQVNYVPYLNNGTDNAPTTAGFQPVPGSCEDPVRVYSDVAETMLVSSHATIQAAINEATTLDGYVVRVDAGIYDEVVSINKQISLLGPNSAISAVDGTRVSEARLLQRINIIEEENVTVSGFEFFEVTTTTTWTIYIQGNTNNFTFENNRFIDIERDAIRSGITSSTGNITVTGNLIEGITESLASGFNFGGIYGTSVISDNKIDLAYGGNPTGYAGIQTPSATGLIISGNEISNTTNQGLQLAGTCGNVVIENNNIFNTNTSGGADKGAIRLYGTTFTGPITITGNILTSSFNGVAVKDGEDITGKNIVVENNDLSGNSNAAIYNGASAGTIEAPCNWYGTAVFADIPAEISGQVNYVPYLNNGTDDAPATGGFQPVAGSCVGLVRVYSDQAETMLVSIHTTIQAAVDEVTTLDGYFLRVDAGIYNESVIVDKSLTILGPNSNISPITGTRVAEAILVNTATGRSFSIRSGNTDVTISGFKFDGGSPIHDAHYINNPRTSDVTFSNNLVLNSNLIFAGTNTSWADVVISDNKFQDVNATPTTSALYLFNTNSTTVTGNTFVNVNYAAILIDGTPTVNISGNTIDGTGAQAIQLAGVIGSTTIEDNDINNANFSEGVDKGAIRLYGSGFTGAVLISGNSITGGHNGIAVKSGENITGKNITVTGNSITNLTSGVAIYHGGTGTLSATCNWYGTTDAQAIDDAVIGNVTYLPVLLDGTDNNPGAIGFDPAGDCSQPPYASFILTPSTTSVAECTEFTILVSVETTGPLNLAEAHFNFDPAELEVISINAPGGGTLPSAPLQTTAQPAIIDNVNGTFGYGATTTDPAVPSSDFDLFEVTFRALGSSGSTTITHILTGNPKSLIAYSGFVGGIAVSFDLLDGTDPATVNLSPDVTAPNAVCQDLTLNLDATGNATITANDIDNGSSDACGIATLVASQTTFDCSDIAISSGSPLIITGIIDGDLSGGLPKAIELYVVEDINDLSDFGIGSANNGGGSDGEELTLSGSAVAGTYIYVGSESTKFNDFFGFAPDFTDSAVGVNGDDAIELFQNGVVIDVFGDINTDGTNEAWEYSDGWAYRINETGPDGSTFVSGNWTYSGEGALDGETQNSSASTPFPLRTYSPAPAAGTQVTLTVTDINGNISTCTANVTVLDNIAPSAICNDFTVSLDASGNATITASDIDNSSSDACGIASMDIDNSAFTCADLGENTVTLTVTDANGNSSACTSTVTVIDDISPVVNCTNITAQLDASGNVTVSASDLDDDISDNCGSVSFGILGCPGDLLFDQNVTPELINGSGITNGSFTIDNGDGIELGLRAKVRYPSPQNVFNSNNDGSYSHAVGAYGTGSVQSSWNFDWSINTDQAGTSGLHLDELTYELGLDYDPTDGVDFVVFDPINIPYADHAIGTNGTGNGGGAIAADPTEYASFIAANNVAQNSWRHNFFGTFDGTQDGRYEVYLKAFDSNGEVVAQTAITVIAGNGTGNAYAGCLMPLDSIEYDCSNVGTNNVTLLAYDASGNSSACAATITVEDNVAPVAVCQDIDVYVDANGDASIVATDIDGGSTDNCGIASVTVDRTNFDCNDISSPVAAPTFALVISGLLDGPLSGGTPKAVELYVAQDIADLSIYGLGIAFNGDPSISQSFALSGSASAGSYLYIASGNADFNTFFGFNPDFTSSVTAFNGDDVIALFENGTVIDTFGELGTDGTGEAWEYLDGWAYRMNGIAPNAGVFNVANWSYSGINALDGESTNASAATPFPIEAYSFGGTSGTDVILTVTDVNGNSSTCNAAVTVLDTIAPAAVCQNITVQLDGNGQAIITTAQIDDNSTDNCTISSFSLSQTTFDCSHVGSNSVTLTVTDASGNSSTCTATVTVEDNVAPTAICQDITVQLDSSGGASIGAGDIDNGSSDACGITSLSVSQENFTCSDVGSNAVTLTVTDINNNVSTCTATVTVEDNIAPAIVCASDASRFVDQANNTYEVQGNEFDATASDNCSVSTITHNAASIADAVAGADNVSLDGWQLPAGVNTVTFTASDANGNSATCDVIITVEENTLSGNVAINADCAPIDMRILLYDAGTPNLVGTFIATIDANGDFSVALSGVLPGTYDVFFKAERYLQQGYLNQTISGSNVYALTGLIPGDISGGSDVFNDNVINSLDLSLIVGSYNTQPGDANYNERCDLNCDGQVDGLDLSLLIFFYLEVGDSN</sequence>